<dbReference type="InterPro" id="IPR029063">
    <property type="entry name" value="SAM-dependent_MTases_sf"/>
</dbReference>
<evidence type="ECO:0000256" key="1">
    <source>
        <dbReference type="ARBA" id="ARBA00022723"/>
    </source>
</evidence>
<sequence>MSSCKSKNSSAKEQIIHGSKTAHSKSPHEIMNGGTGETSYSANSSVQKKVILITRPIVEEAILDMLSKLYDSTAISAATSKPRKTTIGIAELGCSSGPNALLVISRVLEAIYDKHCESGTITPEILVFLNDLPGNDFNTIFKYVGSFQDELITKGDGFGPCFVAGMPGTFYGRLFPSGTLHFVHSSNSLHWLSQVPEEIKKTNKGNFYITKSSPASVVKAYLNQFKKDFRVFLECRSEELIGGGRMVLTLVGRSSSEDPTSKECCSFWELLSRSAHDMVLQGAIEEENLNLFNFPNYFPSPEEVKYVINSEGSFTINQLETFHVSWDCSDPKGDENSVTNKLRSAYCMANIFRAASEPLLENHFGKEIMDQLYDRFRERMAEYATKEKTEFTNLVISMTK</sequence>
<dbReference type="SUPFAM" id="SSF53335">
    <property type="entry name" value="S-adenosyl-L-methionine-dependent methyltransferases"/>
    <property type="match status" value="1"/>
</dbReference>
<evidence type="ECO:0000313" key="5">
    <source>
        <dbReference type="Proteomes" id="UP000316621"/>
    </source>
</evidence>
<dbReference type="Pfam" id="PF03492">
    <property type="entry name" value="Methyltransf_7"/>
    <property type="match status" value="1"/>
</dbReference>
<feature type="region of interest" description="Disordered" evidence="3">
    <location>
        <begin position="1"/>
        <end position="41"/>
    </location>
</feature>
<dbReference type="Proteomes" id="UP000316621">
    <property type="component" value="Chromosome 2"/>
</dbReference>
<dbReference type="GO" id="GO:0008168">
    <property type="term" value="F:methyltransferase activity"/>
    <property type="evidence" value="ECO:0007669"/>
    <property type="project" value="InterPro"/>
</dbReference>
<dbReference type="Gene3D" id="3.40.50.150">
    <property type="entry name" value="Vaccinia Virus protein VP39"/>
    <property type="match status" value="1"/>
</dbReference>
<proteinExistence type="predicted"/>
<dbReference type="EMBL" id="CM010716">
    <property type="protein sequence ID" value="RZC51750.1"/>
    <property type="molecule type" value="Genomic_DNA"/>
</dbReference>
<evidence type="ECO:0000313" key="4">
    <source>
        <dbReference type="EMBL" id="RZC51750.1"/>
    </source>
</evidence>
<dbReference type="GO" id="GO:0046872">
    <property type="term" value="F:metal ion binding"/>
    <property type="evidence" value="ECO:0007669"/>
    <property type="project" value="UniProtKB-KW"/>
</dbReference>
<accession>A0A4Y7IVE4</accession>
<keyword evidence="5" id="KW-1185">Reference proteome</keyword>
<gene>
    <name evidence="4" type="ORF">C5167_020175</name>
</gene>
<feature type="compositionally biased region" description="Polar residues" evidence="3">
    <location>
        <begin position="1"/>
        <end position="12"/>
    </location>
</feature>
<dbReference type="AlphaFoldDB" id="A0A4Y7IVE4"/>
<dbReference type="InterPro" id="IPR042086">
    <property type="entry name" value="MeTrfase_capping"/>
</dbReference>
<reference evidence="4 5" key="1">
    <citation type="journal article" date="2018" name="Science">
        <title>The opium poppy genome and morphinan production.</title>
        <authorList>
            <person name="Guo L."/>
            <person name="Winzer T."/>
            <person name="Yang X."/>
            <person name="Li Y."/>
            <person name="Ning Z."/>
            <person name="He Z."/>
            <person name="Teodor R."/>
            <person name="Lu Y."/>
            <person name="Bowser T.A."/>
            <person name="Graham I.A."/>
            <person name="Ye K."/>
        </authorList>
    </citation>
    <scope>NUCLEOTIDE SEQUENCE [LARGE SCALE GENOMIC DNA]</scope>
    <source>
        <strain evidence="5">cv. HN1</strain>
        <tissue evidence="4">Leaves</tissue>
    </source>
</reference>
<name>A0A4Y7IVE4_PAPSO</name>
<protein>
    <submittedName>
        <fullName evidence="4">Uncharacterized protein</fullName>
    </submittedName>
</protein>
<dbReference type="InterPro" id="IPR005299">
    <property type="entry name" value="MeTrfase_7"/>
</dbReference>
<dbReference type="Gramene" id="RZC51750">
    <property type="protein sequence ID" value="RZC51750"/>
    <property type="gene ID" value="C5167_020175"/>
</dbReference>
<dbReference type="PANTHER" id="PTHR31009">
    <property type="entry name" value="S-ADENOSYL-L-METHIONINE:CARBOXYL METHYLTRANSFERASE FAMILY PROTEIN"/>
    <property type="match status" value="1"/>
</dbReference>
<dbReference type="STRING" id="3469.A0A4Y7IVE4"/>
<dbReference type="Gene3D" id="1.10.1200.270">
    <property type="entry name" value="Methyltransferase, alpha-helical capping domain"/>
    <property type="match status" value="1"/>
</dbReference>
<evidence type="ECO:0000256" key="2">
    <source>
        <dbReference type="ARBA" id="ARBA00022842"/>
    </source>
</evidence>
<dbReference type="OrthoDB" id="1881176at2759"/>
<keyword evidence="2" id="KW-0460">Magnesium</keyword>
<organism evidence="4 5">
    <name type="scientific">Papaver somniferum</name>
    <name type="common">Opium poppy</name>
    <dbReference type="NCBI Taxonomy" id="3469"/>
    <lineage>
        <taxon>Eukaryota</taxon>
        <taxon>Viridiplantae</taxon>
        <taxon>Streptophyta</taxon>
        <taxon>Embryophyta</taxon>
        <taxon>Tracheophyta</taxon>
        <taxon>Spermatophyta</taxon>
        <taxon>Magnoliopsida</taxon>
        <taxon>Ranunculales</taxon>
        <taxon>Papaveraceae</taxon>
        <taxon>Papaveroideae</taxon>
        <taxon>Papaver</taxon>
    </lineage>
</organism>
<dbReference type="OMA" id="EMDGNPM"/>
<keyword evidence="1" id="KW-0479">Metal-binding</keyword>
<evidence type="ECO:0000256" key="3">
    <source>
        <dbReference type="SAM" id="MobiDB-lite"/>
    </source>
</evidence>